<dbReference type="PRINTS" id="PR01607">
    <property type="entry name" value="APYRASEFAMLY"/>
</dbReference>
<dbReference type="InterPro" id="IPR004843">
    <property type="entry name" value="Calcineurin-like_PHP"/>
</dbReference>
<keyword evidence="3" id="KW-0378">Hydrolase</keyword>
<dbReference type="GO" id="GO:0000166">
    <property type="term" value="F:nucleotide binding"/>
    <property type="evidence" value="ECO:0007669"/>
    <property type="project" value="UniProtKB-KW"/>
</dbReference>
<dbReference type="Gene3D" id="3.90.780.10">
    <property type="entry name" value="5'-Nucleotidase, C-terminal domain"/>
    <property type="match status" value="1"/>
</dbReference>
<comment type="similarity">
    <text evidence="1 3">Belongs to the 5'-nucleotidase family.</text>
</comment>
<dbReference type="InterPro" id="IPR008334">
    <property type="entry name" value="5'-Nucleotdase_C"/>
</dbReference>
<keyword evidence="8" id="KW-1185">Reference proteome</keyword>
<evidence type="ECO:0000313" key="7">
    <source>
        <dbReference type="EMBL" id="KAK3282666.1"/>
    </source>
</evidence>
<sequence length="661" mass="73524">MSKLLTWLRHTLGCNTVNAEILPATPSAVKPQQGVSPDPDKDHGDSHYAAETNSDVDAGADTYFDKTSGGATIYVRPISYNARAWSHPKIHIESCQTLRYEKSFGKARLPDGERADVLTIIHFNDVYEIASGQYEPVGGAARFAHVLKTYDNERPLTFFSGDALNPSIVSQVTHGSHMIDVLNMMNITCACIGNHDLDFGVEHLNAEIRRSNFPWLCSNCWHADSGEPLAGCYETIVVSHRGYKLGIVGLIEEDWLFCCTTIDPNTLLYSDFVDVGRKLAQKLKSDGCDYVIALTHFREPNDERLAREAEEIDLVLGGHDHHYAAAPVSPTGTWYVKSGTDFRTLSKITMTATPDVGGRPEVSVEKITVTSEYPEDKLVQSIVDHYMSKLEEALGRRLGSIETELDARFQQLRTQETNCGNWVADIMRMGCKADIGMLNSGCLRADMLYPVGDFTARDLTRLLPFESELVVMEVSGKQVMEILENSVSMWPKAEGRFLQVSNIHFTFDGSQPAGHRVVSESVKVAGEILIEDRRYSVACIDFTAMGKEGFTAFTHGVKLKEEGQLPALTSMVRNKLVCMDALKLMHPDEIMEGTRRMKNNKTQGNSSSRPAMATAYTRFHSATEHANLLRAGKCFTKWHSARILSIRPVNEKRITNLADES</sequence>
<comment type="caution">
    <text evidence="7">The sequence shown here is derived from an EMBL/GenBank/DDBJ whole genome shotgun (WGS) entry which is preliminary data.</text>
</comment>
<evidence type="ECO:0000259" key="6">
    <source>
        <dbReference type="Pfam" id="PF02872"/>
    </source>
</evidence>
<dbReference type="Proteomes" id="UP001190700">
    <property type="component" value="Unassembled WGS sequence"/>
</dbReference>
<dbReference type="GO" id="GO:0009166">
    <property type="term" value="P:nucleotide catabolic process"/>
    <property type="evidence" value="ECO:0007669"/>
    <property type="project" value="InterPro"/>
</dbReference>
<dbReference type="Gene3D" id="3.60.21.10">
    <property type="match status" value="1"/>
</dbReference>
<feature type="compositionally biased region" description="Basic and acidic residues" evidence="4">
    <location>
        <begin position="38"/>
        <end position="48"/>
    </location>
</feature>
<evidence type="ECO:0000256" key="1">
    <source>
        <dbReference type="ARBA" id="ARBA00006654"/>
    </source>
</evidence>
<evidence type="ECO:0000256" key="3">
    <source>
        <dbReference type="RuleBase" id="RU362119"/>
    </source>
</evidence>
<dbReference type="PANTHER" id="PTHR11575">
    <property type="entry name" value="5'-NUCLEOTIDASE-RELATED"/>
    <property type="match status" value="1"/>
</dbReference>
<name>A0AAE0GSD6_9CHLO</name>
<evidence type="ECO:0000313" key="8">
    <source>
        <dbReference type="Proteomes" id="UP001190700"/>
    </source>
</evidence>
<dbReference type="Pfam" id="PF00149">
    <property type="entry name" value="Metallophos"/>
    <property type="match status" value="1"/>
</dbReference>
<proteinExistence type="inferred from homology"/>
<dbReference type="InterPro" id="IPR029052">
    <property type="entry name" value="Metallo-depent_PP-like"/>
</dbReference>
<dbReference type="SUPFAM" id="SSF55816">
    <property type="entry name" value="5'-nucleotidase (syn. UDP-sugar hydrolase), C-terminal domain"/>
    <property type="match status" value="1"/>
</dbReference>
<reference evidence="7 8" key="1">
    <citation type="journal article" date="2015" name="Genome Biol. Evol.">
        <title>Comparative Genomics of a Bacterivorous Green Alga Reveals Evolutionary Causalities and Consequences of Phago-Mixotrophic Mode of Nutrition.</title>
        <authorList>
            <person name="Burns J.A."/>
            <person name="Paasch A."/>
            <person name="Narechania A."/>
            <person name="Kim E."/>
        </authorList>
    </citation>
    <scope>NUCLEOTIDE SEQUENCE [LARGE SCALE GENOMIC DNA]</scope>
    <source>
        <strain evidence="7 8">PLY_AMNH</strain>
    </source>
</reference>
<keyword evidence="3" id="KW-0547">Nucleotide-binding</keyword>
<feature type="region of interest" description="Disordered" evidence="4">
    <location>
        <begin position="24"/>
        <end position="52"/>
    </location>
</feature>
<dbReference type="SUPFAM" id="SSF56300">
    <property type="entry name" value="Metallo-dependent phosphatases"/>
    <property type="match status" value="1"/>
</dbReference>
<evidence type="ECO:0000259" key="5">
    <source>
        <dbReference type="Pfam" id="PF00149"/>
    </source>
</evidence>
<protein>
    <recommendedName>
        <fullName evidence="9">5'-nucleotidase</fullName>
    </recommendedName>
</protein>
<gene>
    <name evidence="7" type="ORF">CYMTET_9609</name>
</gene>
<feature type="domain" description="5'-Nucleotidase C-terminal" evidence="6">
    <location>
        <begin position="407"/>
        <end position="554"/>
    </location>
</feature>
<dbReference type="PANTHER" id="PTHR11575:SF48">
    <property type="entry name" value="5'-NUCLEOTIDASE"/>
    <property type="match status" value="1"/>
</dbReference>
<dbReference type="GO" id="GO:0016787">
    <property type="term" value="F:hydrolase activity"/>
    <property type="evidence" value="ECO:0007669"/>
    <property type="project" value="UniProtKB-KW"/>
</dbReference>
<evidence type="ECO:0000256" key="4">
    <source>
        <dbReference type="SAM" id="MobiDB-lite"/>
    </source>
</evidence>
<dbReference type="EMBL" id="LGRX02003207">
    <property type="protein sequence ID" value="KAK3282666.1"/>
    <property type="molecule type" value="Genomic_DNA"/>
</dbReference>
<dbReference type="Pfam" id="PF02872">
    <property type="entry name" value="5_nucleotid_C"/>
    <property type="match status" value="1"/>
</dbReference>
<dbReference type="AlphaFoldDB" id="A0AAE0GSD6"/>
<evidence type="ECO:0000256" key="2">
    <source>
        <dbReference type="ARBA" id="ARBA00022729"/>
    </source>
</evidence>
<keyword evidence="2" id="KW-0732">Signal</keyword>
<feature type="domain" description="Calcineurin-like phosphoesterase" evidence="5">
    <location>
        <begin position="119"/>
        <end position="323"/>
    </location>
</feature>
<evidence type="ECO:0008006" key="9">
    <source>
        <dbReference type="Google" id="ProtNLM"/>
    </source>
</evidence>
<dbReference type="InterPro" id="IPR006179">
    <property type="entry name" value="5_nucleotidase/apyrase"/>
</dbReference>
<organism evidence="7 8">
    <name type="scientific">Cymbomonas tetramitiformis</name>
    <dbReference type="NCBI Taxonomy" id="36881"/>
    <lineage>
        <taxon>Eukaryota</taxon>
        <taxon>Viridiplantae</taxon>
        <taxon>Chlorophyta</taxon>
        <taxon>Pyramimonadophyceae</taxon>
        <taxon>Pyramimonadales</taxon>
        <taxon>Pyramimonadaceae</taxon>
        <taxon>Cymbomonas</taxon>
    </lineage>
</organism>
<accession>A0AAE0GSD6</accession>
<dbReference type="InterPro" id="IPR036907">
    <property type="entry name" value="5'-Nucleotdase_C_sf"/>
</dbReference>